<dbReference type="KEGG" id="paun:MJA45_27215"/>
<dbReference type="PANTHER" id="PTHR36109:SF2">
    <property type="entry name" value="MEMBRANE PROTEIN"/>
    <property type="match status" value="1"/>
</dbReference>
<organism evidence="1 2">
    <name type="scientific">Paenibacillus aurantius</name>
    <dbReference type="NCBI Taxonomy" id="2918900"/>
    <lineage>
        <taxon>Bacteria</taxon>
        <taxon>Bacillati</taxon>
        <taxon>Bacillota</taxon>
        <taxon>Bacilli</taxon>
        <taxon>Bacillales</taxon>
        <taxon>Paenibacillaceae</taxon>
        <taxon>Paenibacillus</taxon>
    </lineage>
</organism>
<evidence type="ECO:0000313" key="1">
    <source>
        <dbReference type="EMBL" id="WNQ11247.1"/>
    </source>
</evidence>
<evidence type="ECO:0000313" key="2">
    <source>
        <dbReference type="Proteomes" id="UP001305702"/>
    </source>
</evidence>
<gene>
    <name evidence="1" type="ORF">MJA45_27215</name>
</gene>
<keyword evidence="2" id="KW-1185">Reference proteome</keyword>
<accession>A0AA96REU2</accession>
<dbReference type="EMBL" id="CP130318">
    <property type="protein sequence ID" value="WNQ11247.1"/>
    <property type="molecule type" value="Genomic_DNA"/>
</dbReference>
<proteinExistence type="predicted"/>
<dbReference type="RefSeq" id="WP_315605023.1">
    <property type="nucleotide sequence ID" value="NZ_CP130318.1"/>
</dbReference>
<sequence length="167" mass="17751">MDKKLVAIFKEEPEAVQAIERLTDEGIPAHNLSFLVREREEAADIRILTGVQEMDQVPPAAHKNGAVTGVSGFLTGLGALAVPGLGRLLAAGPFADALNEAAIADGTSPLVTALIEHGFQEDEARIYEAYVKDGHVVLIVQAPVDEAGKVLNVFRRSGAVAMERETV</sequence>
<dbReference type="Proteomes" id="UP001305702">
    <property type="component" value="Chromosome"/>
</dbReference>
<dbReference type="AlphaFoldDB" id="A0AA96REU2"/>
<dbReference type="InterPro" id="IPR052948">
    <property type="entry name" value="Low_temp-induced_all0457"/>
</dbReference>
<reference evidence="1 2" key="1">
    <citation type="submission" date="2022-02" db="EMBL/GenBank/DDBJ databases">
        <title>Paenibacillus sp. MBLB1776 Whole Genome Shotgun Sequencing.</title>
        <authorList>
            <person name="Hwang C.Y."/>
            <person name="Cho E.-S."/>
            <person name="Seo M.-J."/>
        </authorList>
    </citation>
    <scope>NUCLEOTIDE SEQUENCE [LARGE SCALE GENOMIC DNA]</scope>
    <source>
        <strain evidence="1 2">MBLB1776</strain>
    </source>
</reference>
<protein>
    <submittedName>
        <fullName evidence="1">General stress protein</fullName>
    </submittedName>
</protein>
<dbReference type="PANTHER" id="PTHR36109">
    <property type="entry name" value="MEMBRANE PROTEIN-RELATED"/>
    <property type="match status" value="1"/>
</dbReference>
<name>A0AA96REU2_9BACL</name>